<evidence type="ECO:0000313" key="1">
    <source>
        <dbReference type="EMBL" id="MBO1075809.1"/>
    </source>
</evidence>
<comment type="caution">
    <text evidence="1">The sequence shown here is derived from an EMBL/GenBank/DDBJ whole genome shotgun (WGS) entry which is preliminary data.</text>
</comment>
<name>A0ABS3KEA7_9PROT</name>
<organism evidence="1 2">
    <name type="scientific">Roseomonas marmotae</name>
    <dbReference type="NCBI Taxonomy" id="2768161"/>
    <lineage>
        <taxon>Bacteria</taxon>
        <taxon>Pseudomonadati</taxon>
        <taxon>Pseudomonadota</taxon>
        <taxon>Alphaproteobacteria</taxon>
        <taxon>Acetobacterales</taxon>
        <taxon>Roseomonadaceae</taxon>
        <taxon>Roseomonas</taxon>
    </lineage>
</organism>
<reference evidence="1 2" key="1">
    <citation type="submission" date="2020-09" db="EMBL/GenBank/DDBJ databases">
        <title>Roseomonas.</title>
        <authorList>
            <person name="Zhu W."/>
        </authorList>
    </citation>
    <scope>NUCLEOTIDE SEQUENCE [LARGE SCALE GENOMIC DNA]</scope>
    <source>
        <strain evidence="1 2">1311</strain>
    </source>
</reference>
<dbReference type="Proteomes" id="UP001518990">
    <property type="component" value="Unassembled WGS sequence"/>
</dbReference>
<sequence length="717" mass="75252">MSRRTAEIAEDPLRIEEATLSDRSVVRIRAVWAGPAETAPRSLIVSLAGRRLGEASRSLSGGRILYLLQQELGEDIPIHDPVRVIVEADEAWAQAMLGGRLGPARGWFADATWTAHPDVISTLSDPAPSILLVGEALPQQGAAEWLPVANLAAALRQAGYRPVLLHFGEVADCAANAAQMLLDFDVVHHHTTMLSQRGWDRSAPGALPPVDRRLVQSIAAIARACGASMVMAVSPAGLNLLSKLPEDLRRGALMARDFVLAPRMIFSPVPREKAIATLRSILSGVTAVVEDEGLRLELLKWLPGAQAAVLPPAGALPLPQPGRDDTPATVAIGPTAAQAVAEALPATEPVVLINSTTQPDLLLAGLRRARCIVTWSDSGLPGMLAQRQAALWHLPLVGLPASPLPRMVSEEAGKAALVAMLTEFRRSGATQPAAGTPPWTATGFAAELGLAPIGAEKTEAAPIFISRLLSLRLGSLPERERTGMLVDPQQPGATFLAAACRAVLGKGHVFAQNPVPGSGLAPLTSALEAGIENMLVDLGPDRAAGMALMERVLDCGVLPLPLTPQASWADHRALVDWQHARRGQTAYIGGGLVPDDADLVLTPGTAELPADVVELAGPADPRRGRLLTLFAASEDAFWQRPPSPAIGYDRDPRATGLDILSGLAGRHEAISMLAMALHLGCSRVLLAEELAGHPLLADSLAALARAGVQVMPVAAGA</sequence>
<dbReference type="EMBL" id="JACTNF010000014">
    <property type="protein sequence ID" value="MBO1075809.1"/>
    <property type="molecule type" value="Genomic_DNA"/>
</dbReference>
<dbReference type="RefSeq" id="WP_207448259.1">
    <property type="nucleotide sequence ID" value="NZ_JACTNF010000014.1"/>
</dbReference>
<evidence type="ECO:0000313" key="2">
    <source>
        <dbReference type="Proteomes" id="UP001518990"/>
    </source>
</evidence>
<gene>
    <name evidence="1" type="ORF">IAI60_14425</name>
</gene>
<protein>
    <submittedName>
        <fullName evidence="1">Uncharacterized protein</fullName>
    </submittedName>
</protein>
<proteinExistence type="predicted"/>
<keyword evidence="2" id="KW-1185">Reference proteome</keyword>
<accession>A0ABS3KEA7</accession>